<dbReference type="InterPro" id="IPR050792">
    <property type="entry name" value="ADP-ribosylglycohydrolase"/>
</dbReference>
<reference evidence="1" key="1">
    <citation type="submission" date="2021-12" db="EMBL/GenBank/DDBJ databases">
        <title>Prjna785345.</title>
        <authorList>
            <person name="Rujirawat T."/>
            <person name="Krajaejun T."/>
        </authorList>
    </citation>
    <scope>NUCLEOTIDE SEQUENCE</scope>
    <source>
        <strain evidence="1">Pi057C3</strain>
    </source>
</reference>
<proteinExistence type="predicted"/>
<dbReference type="PANTHER" id="PTHR16222">
    <property type="entry name" value="ADP-RIBOSYLGLYCOHYDROLASE"/>
    <property type="match status" value="1"/>
</dbReference>
<evidence type="ECO:0008006" key="3">
    <source>
        <dbReference type="Google" id="ProtNLM"/>
    </source>
</evidence>
<sequence>MALVKQRAVAAVIGGFVADAATMGLHWIYDADKMKELVAAAPHPEFHEPPACPFYQYPSGVFSPYGDEIFPLLKDVAARGTFDPAEFALVSYREAKAYTGRLNGVFRELVRKGDEGKTYPNLASESKDIHGGIKVPILIAKYAADVSTLVSKVKEATRVHEIGAECEESAVAVAILLQQVVNGVSIPDAIAALATNEHVGSTTRALVQDVLHAAKSKQFEDATAAIAQFGKSCTLPGVLKGTLYVLLTSSGYENALRANMVAGGDNCSRSIIIGAVTAAAAVGSGAGGIPAEWTKKTKHYDVVKTLAEQLVQ</sequence>
<dbReference type="Proteomes" id="UP001209570">
    <property type="component" value="Unassembled WGS sequence"/>
</dbReference>
<dbReference type="InterPro" id="IPR036705">
    <property type="entry name" value="Ribosyl_crysJ1_sf"/>
</dbReference>
<keyword evidence="2" id="KW-1185">Reference proteome</keyword>
<name>A0AAD5L7R0_PYTIN</name>
<evidence type="ECO:0000313" key="1">
    <source>
        <dbReference type="EMBL" id="KAJ0392224.1"/>
    </source>
</evidence>
<dbReference type="Pfam" id="PF03747">
    <property type="entry name" value="ADP_ribosyl_GH"/>
    <property type="match status" value="1"/>
</dbReference>
<dbReference type="SUPFAM" id="SSF101478">
    <property type="entry name" value="ADP-ribosylglycohydrolase"/>
    <property type="match status" value="1"/>
</dbReference>
<accession>A0AAD5L7R0</accession>
<dbReference type="PANTHER" id="PTHR16222:SF17">
    <property type="entry name" value="SELENOPROTEIN J"/>
    <property type="match status" value="1"/>
</dbReference>
<gene>
    <name evidence="1" type="ORF">P43SY_011551</name>
</gene>
<comment type="caution">
    <text evidence="1">The sequence shown here is derived from an EMBL/GenBank/DDBJ whole genome shotgun (WGS) entry which is preliminary data.</text>
</comment>
<protein>
    <recommendedName>
        <fullName evidence="3">ADP-ribosylglycohydrolase</fullName>
    </recommendedName>
</protein>
<dbReference type="EMBL" id="JAKCXM010000687">
    <property type="protein sequence ID" value="KAJ0392224.1"/>
    <property type="molecule type" value="Genomic_DNA"/>
</dbReference>
<organism evidence="1 2">
    <name type="scientific">Pythium insidiosum</name>
    <name type="common">Pythiosis disease agent</name>
    <dbReference type="NCBI Taxonomy" id="114742"/>
    <lineage>
        <taxon>Eukaryota</taxon>
        <taxon>Sar</taxon>
        <taxon>Stramenopiles</taxon>
        <taxon>Oomycota</taxon>
        <taxon>Peronosporomycetes</taxon>
        <taxon>Pythiales</taxon>
        <taxon>Pythiaceae</taxon>
        <taxon>Pythium</taxon>
    </lineage>
</organism>
<dbReference type="AlphaFoldDB" id="A0AAD5L7R0"/>
<evidence type="ECO:0000313" key="2">
    <source>
        <dbReference type="Proteomes" id="UP001209570"/>
    </source>
</evidence>
<dbReference type="Gene3D" id="1.10.4080.10">
    <property type="entry name" value="ADP-ribosylation/Crystallin J1"/>
    <property type="match status" value="1"/>
</dbReference>
<dbReference type="InterPro" id="IPR005502">
    <property type="entry name" value="Ribosyl_crysJ1"/>
</dbReference>